<dbReference type="OrthoDB" id="2426273at2759"/>
<dbReference type="HOGENOM" id="CLU_1760200_0_0_1"/>
<dbReference type="RefSeq" id="XP_003003926.1">
    <property type="nucleotide sequence ID" value="XM_003003880.1"/>
</dbReference>
<evidence type="ECO:0000313" key="2">
    <source>
        <dbReference type="Proteomes" id="UP000008698"/>
    </source>
</evidence>
<protein>
    <submittedName>
        <fullName evidence="1">Predicted protein</fullName>
    </submittedName>
</protein>
<sequence length="148" mass="16503">MPVVPSALDFQEARIPHEPAYVLFSLQDAVIDLPSRFRTLEPDFPTRAERPVSLRLLLGYQQARTSAGFLPDEHLYHLSVLRQMLAGRRTSRAEDEALCISTLLNLASDVADKIICSAGEARMAATWDHLPTIPFGIVFSKSTKKLNI</sequence>
<dbReference type="AlphaFoldDB" id="C9SN94"/>
<keyword evidence="2" id="KW-1185">Reference proteome</keyword>
<dbReference type="Proteomes" id="UP000008698">
    <property type="component" value="Unassembled WGS sequence"/>
</dbReference>
<organism evidence="2">
    <name type="scientific">Verticillium alfalfae (strain VaMs.102 / ATCC MYA-4576 / FGSC 10136)</name>
    <name type="common">Verticillium wilt of alfalfa</name>
    <name type="synonym">Verticillium albo-atrum</name>
    <dbReference type="NCBI Taxonomy" id="526221"/>
    <lineage>
        <taxon>Eukaryota</taxon>
        <taxon>Fungi</taxon>
        <taxon>Dikarya</taxon>
        <taxon>Ascomycota</taxon>
        <taxon>Pezizomycotina</taxon>
        <taxon>Sordariomycetes</taxon>
        <taxon>Hypocreomycetidae</taxon>
        <taxon>Glomerellales</taxon>
        <taxon>Plectosphaerellaceae</taxon>
        <taxon>Verticillium</taxon>
    </lineage>
</organism>
<proteinExistence type="predicted"/>
<reference evidence="2" key="1">
    <citation type="journal article" date="2011" name="PLoS Pathog.">
        <title>Comparative genomics yields insights into niche adaptation of plant vascular wilt pathogens.</title>
        <authorList>
            <person name="Klosterman S.J."/>
            <person name="Subbarao K.V."/>
            <person name="Kang S."/>
            <person name="Veronese P."/>
            <person name="Gold S.E."/>
            <person name="Thomma B.P.H.J."/>
            <person name="Chen Z."/>
            <person name="Henrissat B."/>
            <person name="Lee Y.-H."/>
            <person name="Park J."/>
            <person name="Garcia-Pedrajas M.D."/>
            <person name="Barbara D.J."/>
            <person name="Anchieta A."/>
            <person name="de Jonge R."/>
            <person name="Santhanam P."/>
            <person name="Maruthachalam K."/>
            <person name="Atallah Z."/>
            <person name="Amyotte S.G."/>
            <person name="Paz Z."/>
            <person name="Inderbitzin P."/>
            <person name="Hayes R.J."/>
            <person name="Heiman D.I."/>
            <person name="Young S."/>
            <person name="Zeng Q."/>
            <person name="Engels R."/>
            <person name="Galagan J."/>
            <person name="Cuomo C.A."/>
            <person name="Dobinson K.F."/>
            <person name="Ma L.-J."/>
        </authorList>
    </citation>
    <scope>NUCLEOTIDE SEQUENCE [LARGE SCALE GENOMIC DNA]</scope>
    <source>
        <strain evidence="2">VaMs.102 / ATCC MYA-4576 / FGSC 10136</strain>
    </source>
</reference>
<gene>
    <name evidence="1" type="ORF">VDBG_06369</name>
</gene>
<name>C9SN94_VERA1</name>
<evidence type="ECO:0000313" key="1">
    <source>
        <dbReference type="EMBL" id="EEY20259.1"/>
    </source>
</evidence>
<accession>C9SN94</accession>
<dbReference type="EMBL" id="DS985220">
    <property type="protein sequence ID" value="EEY20259.1"/>
    <property type="molecule type" value="Genomic_DNA"/>
</dbReference>
<dbReference type="KEGG" id="val:VDBG_06369"/>
<dbReference type="GeneID" id="9535519"/>